<name>A0A2M6WJJ4_9BACT</name>
<evidence type="ECO:0000256" key="2">
    <source>
        <dbReference type="ARBA" id="ARBA00022980"/>
    </source>
</evidence>
<dbReference type="HAMAP" id="MF_00532_B">
    <property type="entry name" value="Ribosomal_uS9_B"/>
    <property type="match status" value="1"/>
</dbReference>
<organism evidence="7 8">
    <name type="scientific">Candidatus Harrisonbacteria bacterium CG10_big_fil_rev_8_21_14_0_10_38_8</name>
    <dbReference type="NCBI Taxonomy" id="1974582"/>
    <lineage>
        <taxon>Bacteria</taxon>
        <taxon>Candidatus Harrisoniibacteriota</taxon>
    </lineage>
</organism>
<dbReference type="FunFam" id="3.30.230.10:FF:000001">
    <property type="entry name" value="30S ribosomal protein S9"/>
    <property type="match status" value="1"/>
</dbReference>
<keyword evidence="3 5" id="KW-0687">Ribonucleoprotein</keyword>
<dbReference type="InterPro" id="IPR014721">
    <property type="entry name" value="Ribsml_uS5_D2-typ_fold_subgr"/>
</dbReference>
<evidence type="ECO:0000256" key="1">
    <source>
        <dbReference type="ARBA" id="ARBA00005251"/>
    </source>
</evidence>
<dbReference type="InterPro" id="IPR023035">
    <property type="entry name" value="Ribosomal_uS9_bac/plastid"/>
</dbReference>
<dbReference type="GO" id="GO:0003735">
    <property type="term" value="F:structural constituent of ribosome"/>
    <property type="evidence" value="ECO:0007669"/>
    <property type="project" value="InterPro"/>
</dbReference>
<evidence type="ECO:0000256" key="5">
    <source>
        <dbReference type="HAMAP-Rule" id="MF_00532"/>
    </source>
</evidence>
<dbReference type="GO" id="GO:0006412">
    <property type="term" value="P:translation"/>
    <property type="evidence" value="ECO:0007669"/>
    <property type="project" value="UniProtKB-UniRule"/>
</dbReference>
<reference evidence="8" key="1">
    <citation type="submission" date="2017-09" db="EMBL/GenBank/DDBJ databases">
        <title>Depth-based differentiation of microbial function through sediment-hosted aquifers and enrichment of novel symbionts in the deep terrestrial subsurface.</title>
        <authorList>
            <person name="Probst A.J."/>
            <person name="Ladd B."/>
            <person name="Jarett J.K."/>
            <person name="Geller-Mcgrath D.E."/>
            <person name="Sieber C.M.K."/>
            <person name="Emerson J.B."/>
            <person name="Anantharaman K."/>
            <person name="Thomas B.C."/>
            <person name="Malmstrom R."/>
            <person name="Stieglmeier M."/>
            <person name="Klingl A."/>
            <person name="Woyke T."/>
            <person name="Ryan C.M."/>
            <person name="Banfield J.F."/>
        </authorList>
    </citation>
    <scope>NUCLEOTIDE SEQUENCE [LARGE SCALE GENOMIC DNA]</scope>
</reference>
<evidence type="ECO:0000313" key="7">
    <source>
        <dbReference type="EMBL" id="PIT92978.1"/>
    </source>
</evidence>
<dbReference type="Proteomes" id="UP000229112">
    <property type="component" value="Unassembled WGS sequence"/>
</dbReference>
<dbReference type="GO" id="GO:0005737">
    <property type="term" value="C:cytoplasm"/>
    <property type="evidence" value="ECO:0007669"/>
    <property type="project" value="UniProtKB-ARBA"/>
</dbReference>
<dbReference type="PANTHER" id="PTHR21569:SF1">
    <property type="entry name" value="SMALL RIBOSOMAL SUBUNIT PROTEIN US9M"/>
    <property type="match status" value="1"/>
</dbReference>
<dbReference type="GO" id="GO:0003723">
    <property type="term" value="F:RNA binding"/>
    <property type="evidence" value="ECO:0007669"/>
    <property type="project" value="TreeGrafter"/>
</dbReference>
<sequence length="132" mass="14908">MELKGKYYKGKGGRKTSTAQVRIYPKKTGFIINGKDYKEYFSQEKYQEAVTSPLQATSTKEAFGISALVKGGGKTGQAEAVRHGLSLALVEFDAELKPRLRKEGFITRDQRAVERKKPGLKKARKRPQWSKR</sequence>
<evidence type="ECO:0000256" key="4">
    <source>
        <dbReference type="ARBA" id="ARBA00035259"/>
    </source>
</evidence>
<feature type="compositionally biased region" description="Basic and acidic residues" evidence="6">
    <location>
        <begin position="105"/>
        <end position="117"/>
    </location>
</feature>
<dbReference type="Pfam" id="PF00380">
    <property type="entry name" value="Ribosomal_S9"/>
    <property type="match status" value="1"/>
</dbReference>
<comment type="similarity">
    <text evidence="1 5">Belongs to the universal ribosomal protein uS9 family.</text>
</comment>
<feature type="compositionally biased region" description="Basic residues" evidence="6">
    <location>
        <begin position="118"/>
        <end position="132"/>
    </location>
</feature>
<dbReference type="AlphaFoldDB" id="A0A2M6WJJ4"/>
<gene>
    <name evidence="5" type="primary">rpsI</name>
    <name evidence="7" type="ORF">COU06_02515</name>
</gene>
<evidence type="ECO:0000313" key="8">
    <source>
        <dbReference type="Proteomes" id="UP000229112"/>
    </source>
</evidence>
<evidence type="ECO:0000256" key="3">
    <source>
        <dbReference type="ARBA" id="ARBA00023274"/>
    </source>
</evidence>
<dbReference type="EMBL" id="PFAY01000023">
    <property type="protein sequence ID" value="PIT92978.1"/>
    <property type="molecule type" value="Genomic_DNA"/>
</dbReference>
<dbReference type="PANTHER" id="PTHR21569">
    <property type="entry name" value="RIBOSOMAL PROTEIN S9"/>
    <property type="match status" value="1"/>
</dbReference>
<protein>
    <recommendedName>
        <fullName evidence="4 5">Small ribosomal subunit protein uS9</fullName>
    </recommendedName>
</protein>
<dbReference type="InterPro" id="IPR020568">
    <property type="entry name" value="Ribosomal_Su5_D2-typ_SF"/>
</dbReference>
<proteinExistence type="inferred from homology"/>
<dbReference type="NCBIfam" id="NF001099">
    <property type="entry name" value="PRK00132.1"/>
    <property type="match status" value="1"/>
</dbReference>
<keyword evidence="2 5" id="KW-0689">Ribosomal protein</keyword>
<accession>A0A2M6WJJ4</accession>
<evidence type="ECO:0000256" key="6">
    <source>
        <dbReference type="SAM" id="MobiDB-lite"/>
    </source>
</evidence>
<dbReference type="SUPFAM" id="SSF54211">
    <property type="entry name" value="Ribosomal protein S5 domain 2-like"/>
    <property type="match status" value="1"/>
</dbReference>
<feature type="region of interest" description="Disordered" evidence="6">
    <location>
        <begin position="105"/>
        <end position="132"/>
    </location>
</feature>
<dbReference type="Gene3D" id="3.30.230.10">
    <property type="match status" value="1"/>
</dbReference>
<dbReference type="GO" id="GO:0015935">
    <property type="term" value="C:small ribosomal subunit"/>
    <property type="evidence" value="ECO:0007669"/>
    <property type="project" value="TreeGrafter"/>
</dbReference>
<dbReference type="InterPro" id="IPR000754">
    <property type="entry name" value="Ribosomal_uS9"/>
</dbReference>
<comment type="caution">
    <text evidence="7">The sequence shown here is derived from an EMBL/GenBank/DDBJ whole genome shotgun (WGS) entry which is preliminary data.</text>
</comment>